<dbReference type="AlphaFoldDB" id="A0AAV3X9P3"/>
<gene>
    <name evidence="1" type="ORF">MiSe_17650</name>
</gene>
<evidence type="ECO:0000313" key="1">
    <source>
        <dbReference type="EMBL" id="GET37012.1"/>
    </source>
</evidence>
<accession>A0AAV3X9P3</accession>
<sequence length="158" mass="18130">MQVSARGNMEEDLSKDLEIIARVMGIAEAHEISLRDAFNLYKKQLEVKAKESSERSERLKARLGSKRWDFLQDFVKNLPSEAELLESYQQVKAKGLLKTAKLRFDADVYVENLDFVGDKTLKAGTIVEVEWCDDELCKIWFCPGGCEFMLLDELELMS</sequence>
<dbReference type="EMBL" id="BLAY01000021">
    <property type="protein sequence ID" value="GET37012.1"/>
    <property type="molecule type" value="Genomic_DNA"/>
</dbReference>
<comment type="caution">
    <text evidence="1">The sequence shown here is derived from an EMBL/GenBank/DDBJ whole genome shotgun (WGS) entry which is preliminary data.</text>
</comment>
<name>A0AAV3X9P3_9CYAN</name>
<dbReference type="RefSeq" id="WP_226577752.1">
    <property type="nucleotide sequence ID" value="NZ_BLAY01000021.1"/>
</dbReference>
<keyword evidence="2" id="KW-1185">Reference proteome</keyword>
<proteinExistence type="predicted"/>
<dbReference type="Proteomes" id="UP001050975">
    <property type="component" value="Unassembled WGS sequence"/>
</dbReference>
<protein>
    <submittedName>
        <fullName evidence="1">Uncharacterized protein</fullName>
    </submittedName>
</protein>
<reference evidence="1" key="1">
    <citation type="submission" date="2019-10" db="EMBL/GenBank/DDBJ databases">
        <title>Draft genome sequece of Microseira wollei NIES-4236.</title>
        <authorList>
            <person name="Yamaguchi H."/>
            <person name="Suzuki S."/>
            <person name="Kawachi M."/>
        </authorList>
    </citation>
    <scope>NUCLEOTIDE SEQUENCE</scope>
    <source>
        <strain evidence="1">NIES-4236</strain>
    </source>
</reference>
<evidence type="ECO:0000313" key="2">
    <source>
        <dbReference type="Proteomes" id="UP001050975"/>
    </source>
</evidence>
<organism evidence="1 2">
    <name type="scientific">Microseira wollei NIES-4236</name>
    <dbReference type="NCBI Taxonomy" id="2530354"/>
    <lineage>
        <taxon>Bacteria</taxon>
        <taxon>Bacillati</taxon>
        <taxon>Cyanobacteriota</taxon>
        <taxon>Cyanophyceae</taxon>
        <taxon>Oscillatoriophycideae</taxon>
        <taxon>Aerosakkonematales</taxon>
        <taxon>Aerosakkonemataceae</taxon>
        <taxon>Microseira</taxon>
    </lineage>
</organism>